<proteinExistence type="predicted"/>
<evidence type="ECO:0000256" key="1">
    <source>
        <dbReference type="SAM" id="Phobius"/>
    </source>
</evidence>
<dbReference type="EMBL" id="JBHMDG010000009">
    <property type="protein sequence ID" value="MFB9312815.1"/>
    <property type="molecule type" value="Genomic_DNA"/>
</dbReference>
<feature type="transmembrane region" description="Helical" evidence="1">
    <location>
        <begin position="350"/>
        <end position="370"/>
    </location>
</feature>
<sequence>MTDSPTVPPVPPVPLSAVCPSCGAQTAYSPGTTVLRCGSCGAEQQIDAEHLTIKEHSYDEWQAKHGQSQVAALTAAVELKCRNCGAQTESTDVAGACGFCGGALVATQAPEGVVQPEAVVPFKVDRNAARAHFQEWVGSRRFAPNSLKKVGSTEGLKGTYIPHWTFDAQTGTDYEGKRGDYYYVTRTRTVSDGKGGTRTETYQQRHTRWSDRSGHVSRAFDDVLIVASHHVEREKLEKMGPWQLTEARPYQDEYVTGYSALRYDVTPAAGAEEARSVMREVIQEDVEHDIGGDEQRVNDMDVTYAQAMFKLVLMPLWIASYVHAGKTFQVLVNANTGKVVGDRPYSPIKIALAVTAALVVIGAIVAIVLLNRS</sequence>
<dbReference type="PANTHER" id="PTHR37826">
    <property type="entry name" value="FLOTILLIN BAND_7_5 DOMAIN PROTEIN"/>
    <property type="match status" value="1"/>
</dbReference>
<dbReference type="PANTHER" id="PTHR37826:SF3">
    <property type="entry name" value="J DOMAIN-CONTAINING PROTEIN"/>
    <property type="match status" value="1"/>
</dbReference>
<dbReference type="Proteomes" id="UP001589750">
    <property type="component" value="Unassembled WGS sequence"/>
</dbReference>
<name>A0ABV5KAE8_9ACTN</name>
<keyword evidence="1" id="KW-1133">Transmembrane helix</keyword>
<accession>A0ABV5KAE8</accession>
<keyword evidence="1" id="KW-0472">Membrane</keyword>
<dbReference type="RefSeq" id="WP_211351290.1">
    <property type="nucleotide sequence ID" value="NZ_JBHMDG010000009.1"/>
</dbReference>
<comment type="caution">
    <text evidence="2">The sequence shown here is derived from an EMBL/GenBank/DDBJ whole genome shotgun (WGS) entry which is preliminary data.</text>
</comment>
<protein>
    <recommendedName>
        <fullName evidence="4">Zinc ribbon domain-containing protein</fullName>
    </recommendedName>
</protein>
<evidence type="ECO:0000313" key="3">
    <source>
        <dbReference type="Proteomes" id="UP001589750"/>
    </source>
</evidence>
<keyword evidence="3" id="KW-1185">Reference proteome</keyword>
<keyword evidence="1" id="KW-0812">Transmembrane</keyword>
<organism evidence="2 3">
    <name type="scientific">Nocardioides plantarum</name>
    <dbReference type="NCBI Taxonomy" id="29299"/>
    <lineage>
        <taxon>Bacteria</taxon>
        <taxon>Bacillati</taxon>
        <taxon>Actinomycetota</taxon>
        <taxon>Actinomycetes</taxon>
        <taxon>Propionibacteriales</taxon>
        <taxon>Nocardioidaceae</taxon>
        <taxon>Nocardioides</taxon>
    </lineage>
</organism>
<gene>
    <name evidence="2" type="ORF">ACFFRI_07140</name>
</gene>
<evidence type="ECO:0008006" key="4">
    <source>
        <dbReference type="Google" id="ProtNLM"/>
    </source>
</evidence>
<evidence type="ECO:0000313" key="2">
    <source>
        <dbReference type="EMBL" id="MFB9312815.1"/>
    </source>
</evidence>
<reference evidence="2 3" key="1">
    <citation type="submission" date="2024-09" db="EMBL/GenBank/DDBJ databases">
        <authorList>
            <person name="Sun Q."/>
            <person name="Mori K."/>
        </authorList>
    </citation>
    <scope>NUCLEOTIDE SEQUENCE [LARGE SCALE GENOMIC DNA]</scope>
    <source>
        <strain evidence="2 3">JCM 9626</strain>
    </source>
</reference>